<feature type="region of interest" description="Disordered" evidence="1">
    <location>
        <begin position="1"/>
        <end position="29"/>
    </location>
</feature>
<feature type="compositionally biased region" description="Basic residues" evidence="1">
    <location>
        <begin position="1"/>
        <end position="16"/>
    </location>
</feature>
<dbReference type="EMBL" id="JAAQPF010000191">
    <property type="protein sequence ID" value="KAF5711485.1"/>
    <property type="molecule type" value="Genomic_DNA"/>
</dbReference>
<dbReference type="AlphaFoldDB" id="A0A8H5YF48"/>
<accession>A0A8H5YF48</accession>
<evidence type="ECO:0000313" key="3">
    <source>
        <dbReference type="Proteomes" id="UP000532311"/>
    </source>
</evidence>
<gene>
    <name evidence="2" type="ORF">FGLOB1_4988</name>
</gene>
<name>A0A8H5YF48_9HYPO</name>
<reference evidence="2 3" key="1">
    <citation type="submission" date="2020-05" db="EMBL/GenBank/DDBJ databases">
        <title>Identification and distribution of gene clusters putatively required for synthesis of sphingolipid metabolism inhibitors in phylogenetically diverse species of the filamentous fungus Fusarium.</title>
        <authorList>
            <person name="Kim H.-S."/>
            <person name="Busman M."/>
            <person name="Brown D.W."/>
            <person name="Divon H."/>
            <person name="Uhlig S."/>
            <person name="Proctor R.H."/>
        </authorList>
    </citation>
    <scope>NUCLEOTIDE SEQUENCE [LARGE SCALE GENOMIC DNA]</scope>
    <source>
        <strain evidence="2 3">NRRL 26131</strain>
    </source>
</reference>
<sequence length="220" mass="25819">MRGQRKKRKTQSRYRKTQQGSDQKDNQWKNKAKLQQELKWEEQEIQPIEDVLTKVQQSSQTNLAPLQSLEGRYFRLWSTDHVEYCTVETAPTRYIEFYDPKFQIFNTCREGQVSGHIYAVSTDMCDIDPFTLPNNAGLKSVRIHGNDGQHSFDAQFLDNHHLILKIPKDLVFYRQEMNPPSDAPDIFTYYGICAAYEESRILANHRREDQTERRRSASPA</sequence>
<proteinExistence type="predicted"/>
<comment type="caution">
    <text evidence="2">The sequence shown here is derived from an EMBL/GenBank/DDBJ whole genome shotgun (WGS) entry which is preliminary data.</text>
</comment>
<dbReference type="Proteomes" id="UP000532311">
    <property type="component" value="Unassembled WGS sequence"/>
</dbReference>
<protein>
    <submittedName>
        <fullName evidence="2">Uncharacterized protein</fullName>
    </submittedName>
</protein>
<evidence type="ECO:0000313" key="2">
    <source>
        <dbReference type="EMBL" id="KAF5711485.1"/>
    </source>
</evidence>
<keyword evidence="3" id="KW-1185">Reference proteome</keyword>
<organism evidence="2 3">
    <name type="scientific">Fusarium globosum</name>
    <dbReference type="NCBI Taxonomy" id="78864"/>
    <lineage>
        <taxon>Eukaryota</taxon>
        <taxon>Fungi</taxon>
        <taxon>Dikarya</taxon>
        <taxon>Ascomycota</taxon>
        <taxon>Pezizomycotina</taxon>
        <taxon>Sordariomycetes</taxon>
        <taxon>Hypocreomycetidae</taxon>
        <taxon>Hypocreales</taxon>
        <taxon>Nectriaceae</taxon>
        <taxon>Fusarium</taxon>
        <taxon>Fusarium fujikuroi species complex</taxon>
    </lineage>
</organism>
<evidence type="ECO:0000256" key="1">
    <source>
        <dbReference type="SAM" id="MobiDB-lite"/>
    </source>
</evidence>